<dbReference type="Proteomes" id="UP000193467">
    <property type="component" value="Unassembled WGS sequence"/>
</dbReference>
<feature type="transmembrane region" description="Helical" evidence="12">
    <location>
        <begin position="41"/>
        <end position="60"/>
    </location>
</feature>
<feature type="compositionally biased region" description="Polar residues" evidence="11">
    <location>
        <begin position="961"/>
        <end position="982"/>
    </location>
</feature>
<feature type="domain" description="Cation/H+ exchanger transmembrane" evidence="13">
    <location>
        <begin position="56"/>
        <end position="462"/>
    </location>
</feature>
<name>A0A1Y2EXH2_9BASI</name>
<keyword evidence="4" id="KW-0050">Antiport</keyword>
<feature type="transmembrane region" description="Helical" evidence="12">
    <location>
        <begin position="442"/>
        <end position="464"/>
    </location>
</feature>
<comment type="similarity">
    <text evidence="2">Belongs to the fungal Na(+)/H(+) exchanger family.</text>
</comment>
<evidence type="ECO:0000256" key="7">
    <source>
        <dbReference type="ARBA" id="ARBA00023053"/>
    </source>
</evidence>
<feature type="transmembrane region" description="Helical" evidence="12">
    <location>
        <begin position="136"/>
        <end position="159"/>
    </location>
</feature>
<organism evidence="14 15">
    <name type="scientific">Leucosporidium creatinivorum</name>
    <dbReference type="NCBI Taxonomy" id="106004"/>
    <lineage>
        <taxon>Eukaryota</taxon>
        <taxon>Fungi</taxon>
        <taxon>Dikarya</taxon>
        <taxon>Basidiomycota</taxon>
        <taxon>Pucciniomycotina</taxon>
        <taxon>Microbotryomycetes</taxon>
        <taxon>Leucosporidiales</taxon>
        <taxon>Leucosporidium</taxon>
    </lineage>
</organism>
<evidence type="ECO:0000256" key="3">
    <source>
        <dbReference type="ARBA" id="ARBA00022448"/>
    </source>
</evidence>
<feature type="compositionally biased region" description="Basic and acidic residues" evidence="11">
    <location>
        <begin position="619"/>
        <end position="655"/>
    </location>
</feature>
<evidence type="ECO:0000256" key="11">
    <source>
        <dbReference type="SAM" id="MobiDB-lite"/>
    </source>
</evidence>
<feature type="transmembrane region" description="Helical" evidence="12">
    <location>
        <begin position="72"/>
        <end position="91"/>
    </location>
</feature>
<gene>
    <name evidence="14" type="ORF">BCR35DRAFT_305925</name>
</gene>
<evidence type="ECO:0000256" key="2">
    <source>
        <dbReference type="ARBA" id="ARBA00005248"/>
    </source>
</evidence>
<feature type="transmembrane region" description="Helical" evidence="12">
    <location>
        <begin position="208"/>
        <end position="227"/>
    </location>
</feature>
<dbReference type="GO" id="GO:0030007">
    <property type="term" value="P:intracellular potassium ion homeostasis"/>
    <property type="evidence" value="ECO:0007669"/>
    <property type="project" value="TreeGrafter"/>
</dbReference>
<feature type="transmembrane region" description="Helical" evidence="12">
    <location>
        <begin position="239"/>
        <end position="262"/>
    </location>
</feature>
<keyword evidence="15" id="KW-1185">Reference proteome</keyword>
<dbReference type="OrthoDB" id="2190219at2759"/>
<evidence type="ECO:0000256" key="4">
    <source>
        <dbReference type="ARBA" id="ARBA00022449"/>
    </source>
</evidence>
<evidence type="ECO:0000313" key="15">
    <source>
        <dbReference type="Proteomes" id="UP000193467"/>
    </source>
</evidence>
<keyword evidence="7" id="KW-0915">Sodium</keyword>
<dbReference type="InterPro" id="IPR006153">
    <property type="entry name" value="Cation/H_exchanger_TM"/>
</dbReference>
<feature type="compositionally biased region" description="Low complexity" evidence="11">
    <location>
        <begin position="921"/>
        <end position="951"/>
    </location>
</feature>
<keyword evidence="10" id="KW-0739">Sodium transport</keyword>
<keyword evidence="9 12" id="KW-0472">Membrane</keyword>
<feature type="transmembrane region" description="Helical" evidence="12">
    <location>
        <begin position="282"/>
        <end position="298"/>
    </location>
</feature>
<dbReference type="GO" id="GO:0042391">
    <property type="term" value="P:regulation of membrane potential"/>
    <property type="evidence" value="ECO:0007669"/>
    <property type="project" value="InterPro"/>
</dbReference>
<evidence type="ECO:0000256" key="5">
    <source>
        <dbReference type="ARBA" id="ARBA00022692"/>
    </source>
</evidence>
<feature type="transmembrane region" description="Helical" evidence="12">
    <location>
        <begin position="398"/>
        <end position="422"/>
    </location>
</feature>
<dbReference type="GO" id="GO:0036376">
    <property type="term" value="P:sodium ion export across plasma membrane"/>
    <property type="evidence" value="ECO:0007669"/>
    <property type="project" value="InterPro"/>
</dbReference>
<feature type="compositionally biased region" description="Acidic residues" evidence="11">
    <location>
        <begin position="568"/>
        <end position="578"/>
    </location>
</feature>
<accession>A0A1Y2EXH2</accession>
<dbReference type="PANTHER" id="PTHR31382">
    <property type="entry name" value="NA(+)/H(+) ANTIPORTER"/>
    <property type="match status" value="1"/>
</dbReference>
<evidence type="ECO:0000313" key="14">
    <source>
        <dbReference type="EMBL" id="ORY76268.1"/>
    </source>
</evidence>
<dbReference type="PANTHER" id="PTHR31382:SF4">
    <property type="entry name" value="NA(+)_H(+) ANTIPORTER"/>
    <property type="match status" value="1"/>
</dbReference>
<dbReference type="GO" id="GO:0120029">
    <property type="term" value="P:proton export across plasma membrane"/>
    <property type="evidence" value="ECO:0007669"/>
    <property type="project" value="InterPro"/>
</dbReference>
<dbReference type="InterPro" id="IPR004712">
    <property type="entry name" value="Na+/H+_antiporter_fungi"/>
</dbReference>
<dbReference type="GO" id="GO:0015385">
    <property type="term" value="F:sodium:proton antiporter activity"/>
    <property type="evidence" value="ECO:0007669"/>
    <property type="project" value="InterPro"/>
</dbReference>
<feature type="compositionally biased region" description="Basic and acidic residues" evidence="11">
    <location>
        <begin position="558"/>
        <end position="567"/>
    </location>
</feature>
<evidence type="ECO:0000256" key="1">
    <source>
        <dbReference type="ARBA" id="ARBA00004141"/>
    </source>
</evidence>
<proteinExistence type="inferred from homology"/>
<comment type="caution">
    <text evidence="14">The sequence shown here is derived from an EMBL/GenBank/DDBJ whole genome shotgun (WGS) entry which is preliminary data.</text>
</comment>
<dbReference type="STRING" id="106004.A0A1Y2EXH2"/>
<evidence type="ECO:0000256" key="8">
    <source>
        <dbReference type="ARBA" id="ARBA00023065"/>
    </source>
</evidence>
<dbReference type="Pfam" id="PF00999">
    <property type="entry name" value="Na_H_Exchanger"/>
    <property type="match status" value="1"/>
</dbReference>
<evidence type="ECO:0000256" key="10">
    <source>
        <dbReference type="ARBA" id="ARBA00023201"/>
    </source>
</evidence>
<feature type="compositionally biased region" description="Basic and acidic residues" evidence="11">
    <location>
        <begin position="852"/>
        <end position="864"/>
    </location>
</feature>
<dbReference type="InParanoid" id="A0A1Y2EXH2"/>
<dbReference type="FunFam" id="1.20.1530.20:FF:000015">
    <property type="entry name" value="Na(+)/H(+) antiporter 2"/>
    <property type="match status" value="1"/>
</dbReference>
<evidence type="ECO:0000259" key="13">
    <source>
        <dbReference type="Pfam" id="PF00999"/>
    </source>
</evidence>
<protein>
    <submittedName>
        <fullName evidence="14">Sodium/hydrogen exchanger family-domain-containing protein</fullName>
    </submittedName>
</protein>
<sequence length="1037" mass="113813">MSEHTFHPADSYVPNATLFQGSGSLEEASHELYKVVPEVNIVHLAITVLSVFVVFFGLFSGFVKERLYVGEAIIATGFGIAFSGYAAGIFAPRSWSAGHSFDDVTLELTRVVIALSVFAVGVELPKAYILRHWKSLTMLLGPIMFLGWMVSAALMYAIIPGLEFLPALVVAAGVTPTDPILASSVVGKGKFAQEHVPAHIRHILQAESGCNDGAAFPFLYIALFILMRGHHTIGHAIGYWFLLCLLYQIVLGCIMGAVVGVLARKLLKFSKRRELIDRESMVAMYVALALLVTGLTTLAGSDDLLAAFACGTAFAWDDWFTESIEESNFSSTVDLLANCAIFIYLGATMPFSSWQDEMLTLTVWRLVLLSAGILAFRRLPTIYALQWWIPDIKTKREALFAGHFGPMGVGAIFISTLAAAKLPTPTVPPENALDTLALVVQPITYFIVLSSILIHGLTISFFTLGRRVHSRVTSISRTFTTMSRDDTRQLEEPSWMSRVKRAQNREDIVINRDDDGEAVVEKEGTAAESGDIGRLAMFGAPTLGGDEPSTGSETAGSSEKDLEKGEVEGEIIDEEEDVSQERPSFANRRRRTQRAMERERDDNPPKNILAESENEEEHEERVHDHQPHHLKEEDGGVDTERPSSRVSDHAKEARYCKPGQTQTWQEGRKIIIDHNDGTDVEVIDLDASPEDARRANANPLQRVLTIPEHVIQREKSIIPQGDQTAQQHEESAIHRISQRFLKTGNMLGAAKAALHLKEKDEGLTQEQKEARKREKLKKDAWCRKEQKFRDTTDREWMEGSKVVTEHFDGTVEVRELTETEKRARAARHLAALKALGSPIDSVEAELAKLTKTTSKESIKGKEISRPFGRNSSPGDGEGPVASTSAAAAGGSAGGRGRSRGVALERTDRIEPPADEEEDGGDQAPPLRPLPASTTTSSAPRPSPPARSNSALQAVRHMFARSPSSTRSPESGRSPETSDTPQFTEEPEEDEELAQPTTIRFADVDRPSREGSTGTGRPLPVVGSGLSVRRTPTIPKKE</sequence>
<reference evidence="14 15" key="1">
    <citation type="submission" date="2016-07" db="EMBL/GenBank/DDBJ databases">
        <title>Pervasive Adenine N6-methylation of Active Genes in Fungi.</title>
        <authorList>
            <consortium name="DOE Joint Genome Institute"/>
            <person name="Mondo S.J."/>
            <person name="Dannebaum R.O."/>
            <person name="Kuo R.C."/>
            <person name="Labutti K."/>
            <person name="Haridas S."/>
            <person name="Kuo A."/>
            <person name="Salamov A."/>
            <person name="Ahrendt S.R."/>
            <person name="Lipzen A."/>
            <person name="Sullivan W."/>
            <person name="Andreopoulos W.B."/>
            <person name="Clum A."/>
            <person name="Lindquist E."/>
            <person name="Daum C."/>
            <person name="Ramamoorthy G.K."/>
            <person name="Gryganskyi A."/>
            <person name="Culley D."/>
            <person name="Magnuson J.K."/>
            <person name="James T.Y."/>
            <person name="O'Malley M.A."/>
            <person name="Stajich J.E."/>
            <person name="Spatafora J.W."/>
            <person name="Visel A."/>
            <person name="Grigoriev I.V."/>
        </authorList>
    </citation>
    <scope>NUCLEOTIDE SEQUENCE [LARGE SCALE GENOMIC DNA]</scope>
    <source>
        <strain evidence="14 15">62-1032</strain>
    </source>
</reference>
<evidence type="ECO:0000256" key="12">
    <source>
        <dbReference type="SAM" id="Phobius"/>
    </source>
</evidence>
<feature type="compositionally biased region" description="Basic and acidic residues" evidence="11">
    <location>
        <begin position="902"/>
        <end position="911"/>
    </location>
</feature>
<feature type="transmembrane region" description="Helical" evidence="12">
    <location>
        <begin position="358"/>
        <end position="377"/>
    </location>
</feature>
<feature type="compositionally biased region" description="Basic and acidic residues" evidence="11">
    <location>
        <begin position="594"/>
        <end position="604"/>
    </location>
</feature>
<dbReference type="AlphaFoldDB" id="A0A1Y2EXH2"/>
<keyword evidence="5 12" id="KW-0812">Transmembrane</keyword>
<feature type="region of interest" description="Disordered" evidence="11">
    <location>
        <begin position="523"/>
        <end position="661"/>
    </location>
</feature>
<keyword evidence="8" id="KW-0406">Ion transport</keyword>
<comment type="subcellular location">
    <subcellularLocation>
        <location evidence="1">Membrane</location>
        <topology evidence="1">Multi-pass membrane protein</topology>
    </subcellularLocation>
</comment>
<feature type="transmembrane region" description="Helical" evidence="12">
    <location>
        <begin position="111"/>
        <end position="129"/>
    </location>
</feature>
<evidence type="ECO:0000256" key="6">
    <source>
        <dbReference type="ARBA" id="ARBA00022989"/>
    </source>
</evidence>
<keyword evidence="6 12" id="KW-1133">Transmembrane helix</keyword>
<feature type="region of interest" description="Disordered" evidence="11">
    <location>
        <begin position="852"/>
        <end position="1037"/>
    </location>
</feature>
<dbReference type="EMBL" id="MCGR01000035">
    <property type="protein sequence ID" value="ORY76268.1"/>
    <property type="molecule type" value="Genomic_DNA"/>
</dbReference>
<keyword evidence="3" id="KW-0813">Transport</keyword>
<feature type="transmembrane region" description="Helical" evidence="12">
    <location>
        <begin position="165"/>
        <end position="187"/>
    </location>
</feature>
<dbReference type="GO" id="GO:0005886">
    <property type="term" value="C:plasma membrane"/>
    <property type="evidence" value="ECO:0007669"/>
    <property type="project" value="InterPro"/>
</dbReference>
<evidence type="ECO:0000256" key="9">
    <source>
        <dbReference type="ARBA" id="ARBA00023136"/>
    </source>
</evidence>